<reference evidence="4 5" key="1">
    <citation type="submission" date="2016-11" db="EMBL/GenBank/DDBJ databases">
        <title>Comparative genomics of Acidibacillus ferroxidans species.</title>
        <authorList>
            <person name="Oliveira G."/>
            <person name="Nunes G."/>
            <person name="Oliveira R."/>
            <person name="Araujo F."/>
            <person name="Salim A."/>
            <person name="Scholte L."/>
            <person name="Morais D."/>
            <person name="Nancucheo I."/>
            <person name="Johnson D.B."/>
            <person name="Grail B."/>
            <person name="Bittencourt J."/>
            <person name="Valadares R."/>
        </authorList>
    </citation>
    <scope>NUCLEOTIDE SEQUENCE [LARGE SCALE GENOMIC DNA]</scope>
    <source>
        <strain evidence="4 5">Y002</strain>
    </source>
</reference>
<dbReference type="GO" id="GO:0016787">
    <property type="term" value="F:hydrolase activity"/>
    <property type="evidence" value="ECO:0007669"/>
    <property type="project" value="UniProtKB-KW"/>
</dbReference>
<gene>
    <name evidence="4" type="ORF">BM613_11065</name>
</gene>
<evidence type="ECO:0000313" key="4">
    <source>
        <dbReference type="EMBL" id="PWI56938.1"/>
    </source>
</evidence>
<dbReference type="CDD" id="cd05828">
    <property type="entry name" value="Sortase_D_1"/>
    <property type="match status" value="1"/>
</dbReference>
<keyword evidence="5" id="KW-1185">Reference proteome</keyword>
<organism evidence="4 5">
    <name type="scientific">Sulfoacidibacillus thermotolerans</name>
    <name type="common">Acidibacillus sulfuroxidans</name>
    <dbReference type="NCBI Taxonomy" id="1765684"/>
    <lineage>
        <taxon>Bacteria</taxon>
        <taxon>Bacillati</taxon>
        <taxon>Bacillota</taxon>
        <taxon>Bacilli</taxon>
        <taxon>Bacillales</taxon>
        <taxon>Alicyclobacillaceae</taxon>
        <taxon>Sulfoacidibacillus</taxon>
    </lineage>
</organism>
<evidence type="ECO:0008006" key="6">
    <source>
        <dbReference type="Google" id="ProtNLM"/>
    </source>
</evidence>
<evidence type="ECO:0000313" key="5">
    <source>
        <dbReference type="Proteomes" id="UP000245380"/>
    </source>
</evidence>
<keyword evidence="3" id="KW-1133">Transmembrane helix</keyword>
<protein>
    <recommendedName>
        <fullName evidence="6">Sortase</fullName>
    </recommendedName>
</protein>
<dbReference type="Proteomes" id="UP000245380">
    <property type="component" value="Unassembled WGS sequence"/>
</dbReference>
<name>A0A2U3D6M7_SULT2</name>
<dbReference type="NCBIfam" id="TIGR01076">
    <property type="entry name" value="sortase_fam"/>
    <property type="match status" value="1"/>
</dbReference>
<dbReference type="Gene3D" id="2.40.260.10">
    <property type="entry name" value="Sortase"/>
    <property type="match status" value="1"/>
</dbReference>
<dbReference type="Pfam" id="PF04203">
    <property type="entry name" value="Sortase"/>
    <property type="match status" value="1"/>
</dbReference>
<comment type="caution">
    <text evidence="4">The sequence shown here is derived from an EMBL/GenBank/DDBJ whole genome shotgun (WGS) entry which is preliminary data.</text>
</comment>
<dbReference type="AlphaFoldDB" id="A0A2U3D6M7"/>
<dbReference type="InterPro" id="IPR041999">
    <property type="entry name" value="Sortase_D_1"/>
</dbReference>
<dbReference type="InterPro" id="IPR023365">
    <property type="entry name" value="Sortase_dom-sf"/>
</dbReference>
<keyword evidence="3" id="KW-0472">Membrane</keyword>
<feature type="transmembrane region" description="Helical" evidence="3">
    <location>
        <begin position="6"/>
        <end position="28"/>
    </location>
</feature>
<keyword evidence="3" id="KW-0812">Transmembrane</keyword>
<keyword evidence="1" id="KW-0378">Hydrolase</keyword>
<evidence type="ECO:0000256" key="2">
    <source>
        <dbReference type="PIRSR" id="PIRSR605754-1"/>
    </source>
</evidence>
<sequence>MKRVTTWFGVLLMFMGVAMVISVPLFFWQSKVGARALLRAAPAPIHIVLSQAQGVLYPAPAKAMAAQTAGTPVGSLWIAAIGLRAPIVEGTSDWQLRDAVGHLIGTPFPGEMGVSILAGHNVTFFHEIGRLRSGDFIQVDTKQGEFTFQVMEHRLLHVGETLSTTHFPALALETCYPFNDWNLTPYRYIVEAALIKSALSRAS</sequence>
<feature type="active site" description="Proton donor/acceptor" evidence="2">
    <location>
        <position position="120"/>
    </location>
</feature>
<proteinExistence type="predicted"/>
<evidence type="ECO:0000256" key="3">
    <source>
        <dbReference type="SAM" id="Phobius"/>
    </source>
</evidence>
<dbReference type="SUPFAM" id="SSF63817">
    <property type="entry name" value="Sortase"/>
    <property type="match status" value="1"/>
</dbReference>
<accession>A0A2U3D6M7</accession>
<feature type="active site" description="Acyl-thioester intermediate" evidence="2">
    <location>
        <position position="175"/>
    </location>
</feature>
<dbReference type="InterPro" id="IPR005754">
    <property type="entry name" value="Sortase"/>
</dbReference>
<evidence type="ECO:0000256" key="1">
    <source>
        <dbReference type="ARBA" id="ARBA00022801"/>
    </source>
</evidence>
<dbReference type="EMBL" id="MPDK01000022">
    <property type="protein sequence ID" value="PWI56938.1"/>
    <property type="molecule type" value="Genomic_DNA"/>
</dbReference>